<keyword evidence="5" id="KW-1185">Reference proteome</keyword>
<dbReference type="AlphaFoldDB" id="A0AA38FLI0"/>
<dbReference type="InterPro" id="IPR016024">
    <property type="entry name" value="ARM-type_fold"/>
</dbReference>
<keyword evidence="1" id="KW-0833">Ubl conjugation pathway</keyword>
<feature type="repeat" description="ARM" evidence="2">
    <location>
        <begin position="182"/>
        <end position="226"/>
    </location>
</feature>
<dbReference type="SUPFAM" id="SSF48371">
    <property type="entry name" value="ARM repeat"/>
    <property type="match status" value="1"/>
</dbReference>
<dbReference type="Gene3D" id="1.25.10.10">
    <property type="entry name" value="Leucine-rich Repeat Variant"/>
    <property type="match status" value="1"/>
</dbReference>
<accession>A0AA38FLI0</accession>
<sequence length="257" mass="27361">MASNANGDDQKRKMNTNVDEIVRSVFHGEEDVKIRAAKEIRKMTKTSARSRANLAAKGVILPLVSMLRSSNMEAKEAAVLALLNLAVKNEKNKVAIGKAGAIELLVDLLESKNAHLKEYAAAAILTLSASTVNKPIIGSSGATQLLVELLTVGSHQGKIDSLMALYNLSTYPDNLAGILAAEPVPALIALLKEGRKSCRVAEKISSLLESISAFEEGRTSIAAEEGGILTLVEVIEDGFPAKPRTCSWSSSNNVPKQ</sequence>
<protein>
    <recommendedName>
        <fullName evidence="3">U-box domain-containing protein</fullName>
    </recommendedName>
</protein>
<dbReference type="PANTHER" id="PTHR23315">
    <property type="entry name" value="U BOX DOMAIN-CONTAINING"/>
    <property type="match status" value="1"/>
</dbReference>
<dbReference type="InterPro" id="IPR000225">
    <property type="entry name" value="Armadillo"/>
</dbReference>
<feature type="repeat" description="ARM" evidence="2">
    <location>
        <begin position="58"/>
        <end position="100"/>
    </location>
</feature>
<evidence type="ECO:0000313" key="5">
    <source>
        <dbReference type="Proteomes" id="UP000824469"/>
    </source>
</evidence>
<name>A0AA38FLI0_TAXCH</name>
<dbReference type="Proteomes" id="UP000824469">
    <property type="component" value="Unassembled WGS sequence"/>
</dbReference>
<dbReference type="PANTHER" id="PTHR23315:SF256">
    <property type="entry name" value="ARM REPEAT SUPERFAMILY PROTEIN"/>
    <property type="match status" value="1"/>
</dbReference>
<dbReference type="PROSITE" id="PS50176">
    <property type="entry name" value="ARM_REPEAT"/>
    <property type="match status" value="3"/>
</dbReference>
<evidence type="ECO:0000259" key="3">
    <source>
        <dbReference type="Pfam" id="PF25598"/>
    </source>
</evidence>
<evidence type="ECO:0000256" key="1">
    <source>
        <dbReference type="ARBA" id="ARBA00022786"/>
    </source>
</evidence>
<dbReference type="InterPro" id="IPR011989">
    <property type="entry name" value="ARM-like"/>
</dbReference>
<feature type="domain" description="U-box" evidence="3">
    <location>
        <begin position="30"/>
        <end position="235"/>
    </location>
</feature>
<gene>
    <name evidence="4" type="ORF">KI387_010856</name>
</gene>
<evidence type="ECO:0000256" key="2">
    <source>
        <dbReference type="PROSITE-ProRule" id="PRU00259"/>
    </source>
</evidence>
<dbReference type="InterPro" id="IPR058678">
    <property type="entry name" value="ARM_PUB"/>
</dbReference>
<evidence type="ECO:0000313" key="4">
    <source>
        <dbReference type="EMBL" id="KAH9306452.1"/>
    </source>
</evidence>
<reference evidence="4 5" key="1">
    <citation type="journal article" date="2021" name="Nat. Plants">
        <title>The Taxus genome provides insights into paclitaxel biosynthesis.</title>
        <authorList>
            <person name="Xiong X."/>
            <person name="Gou J."/>
            <person name="Liao Q."/>
            <person name="Li Y."/>
            <person name="Zhou Q."/>
            <person name="Bi G."/>
            <person name="Li C."/>
            <person name="Du R."/>
            <person name="Wang X."/>
            <person name="Sun T."/>
            <person name="Guo L."/>
            <person name="Liang H."/>
            <person name="Lu P."/>
            <person name="Wu Y."/>
            <person name="Zhang Z."/>
            <person name="Ro D.K."/>
            <person name="Shang Y."/>
            <person name="Huang S."/>
            <person name="Yan J."/>
        </authorList>
    </citation>
    <scope>NUCLEOTIDE SEQUENCE [LARGE SCALE GENOMIC DNA]</scope>
    <source>
        <strain evidence="4">Ta-2019</strain>
    </source>
</reference>
<dbReference type="OMA" id="PPSFTIM"/>
<proteinExistence type="predicted"/>
<feature type="repeat" description="ARM" evidence="2">
    <location>
        <begin position="100"/>
        <end position="142"/>
    </location>
</feature>
<dbReference type="Pfam" id="PF25598">
    <property type="entry name" value="ARM_PUB"/>
    <property type="match status" value="1"/>
</dbReference>
<dbReference type="EMBL" id="JAHRHJ020000008">
    <property type="protein sequence ID" value="KAH9306452.1"/>
    <property type="molecule type" value="Genomic_DNA"/>
</dbReference>
<dbReference type="SMART" id="SM00185">
    <property type="entry name" value="ARM"/>
    <property type="match status" value="4"/>
</dbReference>
<organism evidence="4 5">
    <name type="scientific">Taxus chinensis</name>
    <name type="common">Chinese yew</name>
    <name type="synonym">Taxus wallichiana var. chinensis</name>
    <dbReference type="NCBI Taxonomy" id="29808"/>
    <lineage>
        <taxon>Eukaryota</taxon>
        <taxon>Viridiplantae</taxon>
        <taxon>Streptophyta</taxon>
        <taxon>Embryophyta</taxon>
        <taxon>Tracheophyta</taxon>
        <taxon>Spermatophyta</taxon>
        <taxon>Pinopsida</taxon>
        <taxon>Pinidae</taxon>
        <taxon>Conifers II</taxon>
        <taxon>Cupressales</taxon>
        <taxon>Taxaceae</taxon>
        <taxon>Taxus</taxon>
    </lineage>
</organism>
<comment type="caution">
    <text evidence="4">The sequence shown here is derived from an EMBL/GenBank/DDBJ whole genome shotgun (WGS) entry which is preliminary data.</text>
</comment>